<evidence type="ECO:0000256" key="5">
    <source>
        <dbReference type="SAM" id="SignalP"/>
    </source>
</evidence>
<dbReference type="AlphaFoldDB" id="G0V411"/>
<keyword evidence="8" id="KW-1185">Reference proteome</keyword>
<evidence type="ECO:0000256" key="3">
    <source>
        <dbReference type="ARBA" id="ARBA00022801"/>
    </source>
</evidence>
<keyword evidence="5" id="KW-0732">Signal</keyword>
<protein>
    <recommendedName>
        <fullName evidence="6">NlpC/P60 domain-containing protein</fullName>
    </recommendedName>
</protein>
<dbReference type="SUPFAM" id="SSF54001">
    <property type="entry name" value="Cysteine proteinases"/>
    <property type="match status" value="1"/>
</dbReference>
<dbReference type="STRING" id="857293.CAAU_0202"/>
<dbReference type="EMBL" id="CAKP01000007">
    <property type="protein sequence ID" value="CCC57851.1"/>
    <property type="molecule type" value="Genomic_DNA"/>
</dbReference>
<dbReference type="eggNOG" id="COG0791">
    <property type="taxonomic scope" value="Bacteria"/>
</dbReference>
<dbReference type="Proteomes" id="UP000007652">
    <property type="component" value="Unassembled WGS sequence"/>
</dbReference>
<evidence type="ECO:0000313" key="7">
    <source>
        <dbReference type="EMBL" id="CCC57851.1"/>
    </source>
</evidence>
<keyword evidence="4" id="KW-0788">Thiol protease</keyword>
<gene>
    <name evidence="7" type="ORF">CAAU_0202</name>
</gene>
<dbReference type="InterPro" id="IPR000064">
    <property type="entry name" value="NLP_P60_dom"/>
</dbReference>
<dbReference type="PANTHER" id="PTHR47053:SF1">
    <property type="entry name" value="MUREIN DD-ENDOPEPTIDASE MEPH-RELATED"/>
    <property type="match status" value="1"/>
</dbReference>
<dbReference type="MEROPS" id="C40.006"/>
<dbReference type="Gene3D" id="3.90.1720.10">
    <property type="entry name" value="endopeptidase domain like (from Nostoc punctiforme)"/>
    <property type="match status" value="1"/>
</dbReference>
<evidence type="ECO:0000256" key="4">
    <source>
        <dbReference type="ARBA" id="ARBA00022807"/>
    </source>
</evidence>
<evidence type="ECO:0000256" key="1">
    <source>
        <dbReference type="ARBA" id="ARBA00007074"/>
    </source>
</evidence>
<comment type="similarity">
    <text evidence="1">Belongs to the peptidase C40 family.</text>
</comment>
<comment type="caution">
    <text evidence="7">The sequence shown here is derived from an EMBL/GenBank/DDBJ whole genome shotgun (WGS) entry which is preliminary data.</text>
</comment>
<keyword evidence="3" id="KW-0378">Hydrolase</keyword>
<accession>G0V411</accession>
<dbReference type="InterPro" id="IPR038765">
    <property type="entry name" value="Papain-like_cys_pep_sf"/>
</dbReference>
<evidence type="ECO:0000259" key="6">
    <source>
        <dbReference type="PROSITE" id="PS51935"/>
    </source>
</evidence>
<dbReference type="Pfam" id="PF00877">
    <property type="entry name" value="NLPC_P60"/>
    <property type="match status" value="1"/>
</dbReference>
<dbReference type="RefSeq" id="WP_008907574.1">
    <property type="nucleotide sequence ID" value="NZ_CAKP01000007.1"/>
</dbReference>
<organism evidence="7 8">
    <name type="scientific">Caloramator australicus RC3</name>
    <dbReference type="NCBI Taxonomy" id="857293"/>
    <lineage>
        <taxon>Bacteria</taxon>
        <taxon>Bacillati</taxon>
        <taxon>Bacillota</taxon>
        <taxon>Clostridia</taxon>
        <taxon>Eubacteriales</taxon>
        <taxon>Clostridiaceae</taxon>
        <taxon>Caloramator</taxon>
    </lineage>
</organism>
<dbReference type="GO" id="GO:0006508">
    <property type="term" value="P:proteolysis"/>
    <property type="evidence" value="ECO:0007669"/>
    <property type="project" value="UniProtKB-KW"/>
</dbReference>
<dbReference type="PANTHER" id="PTHR47053">
    <property type="entry name" value="MUREIN DD-ENDOPEPTIDASE MEPH-RELATED"/>
    <property type="match status" value="1"/>
</dbReference>
<dbReference type="PROSITE" id="PS51935">
    <property type="entry name" value="NLPC_P60"/>
    <property type="match status" value="1"/>
</dbReference>
<feature type="signal peptide" evidence="5">
    <location>
        <begin position="1"/>
        <end position="25"/>
    </location>
</feature>
<evidence type="ECO:0000313" key="8">
    <source>
        <dbReference type="Proteomes" id="UP000007652"/>
    </source>
</evidence>
<proteinExistence type="inferred from homology"/>
<keyword evidence="2" id="KW-0645">Protease</keyword>
<feature type="domain" description="NlpC/P60" evidence="6">
    <location>
        <begin position="37"/>
        <end position="159"/>
    </location>
</feature>
<dbReference type="InterPro" id="IPR051202">
    <property type="entry name" value="Peptidase_C40"/>
</dbReference>
<sequence>MKRKRMFLPTILLLTICLFNFKVNANINDARNNRQAISRGPQLVSYAKRFLGIRYKWSGQSPSGFDCSGFTSYVFKSFGIELPHSSYGQFTSGQKILKSQLLPGDLVFFQTSKRGISHVGIYIGNGKFIHASSGKGYVTITSLSEPYYLKRYRGAVRVLR</sequence>
<reference evidence="7 8" key="1">
    <citation type="journal article" date="2011" name="J. Bacteriol.">
        <title>Draft genome sequence of Caloramator australicus strain RC3T, a thermoanaerobe from the Great Artesian Basin of Australia.</title>
        <authorList>
            <person name="Ogg C.D."/>
            <person name="Patel B.K.C."/>
        </authorList>
    </citation>
    <scope>NUCLEOTIDE SEQUENCE [LARGE SCALE GENOMIC DNA]</scope>
    <source>
        <strain evidence="7 8">RC3</strain>
    </source>
</reference>
<feature type="chain" id="PRO_5039025439" description="NlpC/P60 domain-containing protein" evidence="5">
    <location>
        <begin position="26"/>
        <end position="160"/>
    </location>
</feature>
<name>G0V411_9CLOT</name>
<evidence type="ECO:0000256" key="2">
    <source>
        <dbReference type="ARBA" id="ARBA00022670"/>
    </source>
</evidence>
<dbReference type="GO" id="GO:0008234">
    <property type="term" value="F:cysteine-type peptidase activity"/>
    <property type="evidence" value="ECO:0007669"/>
    <property type="project" value="UniProtKB-KW"/>
</dbReference>